<name>A0A8S5MLZ2_9CAUD</name>
<organism evidence="1">
    <name type="scientific">Siphoviridae sp. ctUlD12</name>
    <dbReference type="NCBI Taxonomy" id="2826354"/>
    <lineage>
        <taxon>Viruses</taxon>
        <taxon>Duplodnaviria</taxon>
        <taxon>Heunggongvirae</taxon>
        <taxon>Uroviricota</taxon>
        <taxon>Caudoviricetes</taxon>
    </lineage>
</organism>
<accession>A0A8S5MLZ2</accession>
<proteinExistence type="predicted"/>
<sequence length="44" mass="4569">MGGLLDGVPLNNKTLVIKAAHCVAFFISGSRESSATCFVDKSSP</sequence>
<reference evidence="1" key="1">
    <citation type="journal article" date="2021" name="Proc. Natl. Acad. Sci. U.S.A.">
        <title>A Catalog of Tens of Thousands of Viruses from Human Metagenomes Reveals Hidden Associations with Chronic Diseases.</title>
        <authorList>
            <person name="Tisza M.J."/>
            <person name="Buck C.B."/>
        </authorList>
    </citation>
    <scope>NUCLEOTIDE SEQUENCE</scope>
    <source>
        <strain evidence="1">CtUlD12</strain>
    </source>
</reference>
<dbReference type="EMBL" id="BK014932">
    <property type="protein sequence ID" value="DAD83278.1"/>
    <property type="molecule type" value="Genomic_DNA"/>
</dbReference>
<protein>
    <submittedName>
        <fullName evidence="1">Trypsin</fullName>
    </submittedName>
</protein>
<evidence type="ECO:0000313" key="1">
    <source>
        <dbReference type="EMBL" id="DAD83278.1"/>
    </source>
</evidence>